<comment type="similarity">
    <text evidence="1">Belongs to the serpin family.</text>
</comment>
<dbReference type="InterPro" id="IPR023796">
    <property type="entry name" value="Serpin_dom"/>
</dbReference>
<evidence type="ECO:0000259" key="3">
    <source>
        <dbReference type="SMART" id="SM00093"/>
    </source>
</evidence>
<dbReference type="PANTHER" id="PTHR11461:SF160">
    <property type="entry name" value="SERINE (OR CYSTEINE) PEPTIDASE INHIBITOR, CLADE A (ALPHA-1 ANTIPROTEINASE, ANTITRYPSIN), MEMBER 16"/>
    <property type="match status" value="1"/>
</dbReference>
<proteinExistence type="inferred from homology"/>
<dbReference type="Pfam" id="PF00079">
    <property type="entry name" value="Serpin"/>
    <property type="match status" value="1"/>
</dbReference>
<dbReference type="AlphaFoldDB" id="A0A6P5QXP1"/>
<dbReference type="PANTHER" id="PTHR11461">
    <property type="entry name" value="SERINE PROTEASE INHIBITOR, SERPIN"/>
    <property type="match status" value="1"/>
</dbReference>
<keyword evidence="2" id="KW-0732">Signal</keyword>
<dbReference type="InterPro" id="IPR023795">
    <property type="entry name" value="Serpin_CS"/>
</dbReference>
<keyword evidence="4" id="KW-1185">Reference proteome</keyword>
<gene>
    <name evidence="5" type="primary">LOC110307497</name>
</gene>
<evidence type="ECO:0000313" key="4">
    <source>
        <dbReference type="Proteomes" id="UP000515126"/>
    </source>
</evidence>
<protein>
    <submittedName>
        <fullName evidence="5">Alpha-1-antiproteinase-like</fullName>
    </submittedName>
</protein>
<feature type="chain" id="PRO_5028403332" evidence="2">
    <location>
        <begin position="21"/>
        <end position="418"/>
    </location>
</feature>
<dbReference type="PROSITE" id="PS00284">
    <property type="entry name" value="SERPIN"/>
    <property type="match status" value="1"/>
</dbReference>
<organism evidence="4 5">
    <name type="scientific">Mus caroli</name>
    <name type="common">Ryukyu mouse</name>
    <name type="synonym">Ricefield mouse</name>
    <dbReference type="NCBI Taxonomy" id="10089"/>
    <lineage>
        <taxon>Eukaryota</taxon>
        <taxon>Metazoa</taxon>
        <taxon>Chordata</taxon>
        <taxon>Craniata</taxon>
        <taxon>Vertebrata</taxon>
        <taxon>Euteleostomi</taxon>
        <taxon>Mammalia</taxon>
        <taxon>Eutheria</taxon>
        <taxon>Euarchontoglires</taxon>
        <taxon>Glires</taxon>
        <taxon>Rodentia</taxon>
        <taxon>Myomorpha</taxon>
        <taxon>Muroidea</taxon>
        <taxon>Muridae</taxon>
        <taxon>Murinae</taxon>
        <taxon>Mus</taxon>
        <taxon>Mus</taxon>
    </lineage>
</organism>
<dbReference type="InterPro" id="IPR000215">
    <property type="entry name" value="Serpin_fam"/>
</dbReference>
<evidence type="ECO:0000256" key="2">
    <source>
        <dbReference type="SAM" id="SignalP"/>
    </source>
</evidence>
<dbReference type="InterPro" id="IPR042178">
    <property type="entry name" value="Serpin_sf_1"/>
</dbReference>
<dbReference type="SUPFAM" id="SSF56574">
    <property type="entry name" value="Serpins"/>
    <property type="match status" value="1"/>
</dbReference>
<dbReference type="GO" id="GO:0005615">
    <property type="term" value="C:extracellular space"/>
    <property type="evidence" value="ECO:0007669"/>
    <property type="project" value="InterPro"/>
</dbReference>
<dbReference type="Gene3D" id="2.30.39.10">
    <property type="entry name" value="Alpha-1-antitrypsin, domain 1"/>
    <property type="match status" value="1"/>
</dbReference>
<evidence type="ECO:0000313" key="5">
    <source>
        <dbReference type="RefSeq" id="XP_021035392.1"/>
    </source>
</evidence>
<dbReference type="Gene3D" id="3.30.497.10">
    <property type="entry name" value="Antithrombin, subunit I, domain 2"/>
    <property type="match status" value="1"/>
</dbReference>
<dbReference type="Proteomes" id="UP000515126">
    <property type="component" value="Chromosome 12"/>
</dbReference>
<reference evidence="5" key="1">
    <citation type="submission" date="2025-08" db="UniProtKB">
        <authorList>
            <consortium name="RefSeq"/>
        </authorList>
    </citation>
    <scope>IDENTIFICATION</scope>
</reference>
<evidence type="ECO:0000256" key="1">
    <source>
        <dbReference type="RuleBase" id="RU000411"/>
    </source>
</evidence>
<dbReference type="InterPro" id="IPR036186">
    <property type="entry name" value="Serpin_sf"/>
</dbReference>
<dbReference type="InterPro" id="IPR042185">
    <property type="entry name" value="Serpin_sf_2"/>
</dbReference>
<dbReference type="KEGG" id="mcal:110307497"/>
<accession>A0A6P5QXP1</accession>
<name>A0A6P5QXP1_MUSCR</name>
<sequence>MALSILSLWLLLAGLVPCSGGPVTPPTETSNTSRTPAIQGAPPFFNNQKFALSLYTQLPKSKLGKNVIFSPLSIIMPLVLLAFQDKPEARQQVLQSLGFRVTGALDAKAAVQYGKLLSALLPPEHCGIHTGSLFFIDKTLKPQKTFLTLANSSYSSDVILISFGNHKLAKKQIDLAIKVKTQGKVTRLLRNLKPPTHLFLTNYNLFKGKWKYRFNPKYTEMRNFSLGNGTNILVPMMQRIGWFQLKYFSQIHSYVLQLPFTCNISGVFFLPNNGDLKECEKALLEQSFDTWIQPFPLRKRWLFFPKFSIPVALQMESFKHVNSSLKLFNKRMDLSGITPQKAPLRVTTAVHRAELSVNEDGEGEDVSNTRVNPEPGLAALHFNRSFLLLILDEASKSLLFMGRVVNPTRVTMDAVHGP</sequence>
<dbReference type="GeneID" id="110307497"/>
<dbReference type="RefSeq" id="XP_021035392.1">
    <property type="nucleotide sequence ID" value="XM_021179733.1"/>
</dbReference>
<feature type="signal peptide" evidence="2">
    <location>
        <begin position="1"/>
        <end position="20"/>
    </location>
</feature>
<feature type="domain" description="Serpin" evidence="3">
    <location>
        <begin position="52"/>
        <end position="407"/>
    </location>
</feature>
<dbReference type="SMART" id="SM00093">
    <property type="entry name" value="SERPIN"/>
    <property type="match status" value="1"/>
</dbReference>
<dbReference type="GO" id="GO:0004867">
    <property type="term" value="F:serine-type endopeptidase inhibitor activity"/>
    <property type="evidence" value="ECO:0007669"/>
    <property type="project" value="InterPro"/>
</dbReference>